<feature type="compositionally biased region" description="Basic residues" evidence="1">
    <location>
        <begin position="1"/>
        <end position="10"/>
    </location>
</feature>
<name>A0A0R3MJD8_9BRAD</name>
<protein>
    <submittedName>
        <fullName evidence="2">Uncharacterized protein</fullName>
    </submittedName>
</protein>
<evidence type="ECO:0000313" key="3">
    <source>
        <dbReference type="Proteomes" id="UP000052023"/>
    </source>
</evidence>
<evidence type="ECO:0000313" key="2">
    <source>
        <dbReference type="EMBL" id="KRR20361.1"/>
    </source>
</evidence>
<dbReference type="Proteomes" id="UP000052023">
    <property type="component" value="Unassembled WGS sequence"/>
</dbReference>
<dbReference type="EMBL" id="LLYA01000178">
    <property type="protein sequence ID" value="KRR20361.1"/>
    <property type="molecule type" value="Genomic_DNA"/>
</dbReference>
<dbReference type="AlphaFoldDB" id="A0A0R3MJD8"/>
<accession>A0A0R3MJD8</accession>
<feature type="compositionally biased region" description="Basic and acidic residues" evidence="1">
    <location>
        <begin position="12"/>
        <end position="22"/>
    </location>
</feature>
<proteinExistence type="predicted"/>
<sequence>MPRGGRRLGAGRKPDIPPEDAALIREDCEQRARAARRKQWEASVNRELERRGVDWGRDKAARTPTELGNPDWKPERLIEYRRKYNPIVSEYGLNPEKSIPKNLPVRVEAAINAVRDNRKASGELYSTETLPRLYGRQRQKIIADVARSWGMTPRAVRTIWEAKPSV</sequence>
<comment type="caution">
    <text evidence="2">The sequence shown here is derived from an EMBL/GenBank/DDBJ whole genome shotgun (WGS) entry which is preliminary data.</text>
</comment>
<reference evidence="2 3" key="1">
    <citation type="submission" date="2014-03" db="EMBL/GenBank/DDBJ databases">
        <title>Bradyrhizobium valentinum sp. nov., isolated from effective nodules of Lupinus mariae-josephae, a lupine endemic of basic-lime soils in Eastern Spain.</title>
        <authorList>
            <person name="Duran D."/>
            <person name="Rey L."/>
            <person name="Navarro A."/>
            <person name="Busquets A."/>
            <person name="Imperial J."/>
            <person name="Ruiz-Argueso T."/>
        </authorList>
    </citation>
    <scope>NUCLEOTIDE SEQUENCE [LARGE SCALE GENOMIC DNA]</scope>
    <source>
        <strain evidence="2 3">Ro19</strain>
    </source>
</reference>
<keyword evidence="3" id="KW-1185">Reference proteome</keyword>
<gene>
    <name evidence="2" type="ORF">CQ13_32475</name>
</gene>
<evidence type="ECO:0000256" key="1">
    <source>
        <dbReference type="SAM" id="MobiDB-lite"/>
    </source>
</evidence>
<feature type="region of interest" description="Disordered" evidence="1">
    <location>
        <begin position="1"/>
        <end position="22"/>
    </location>
</feature>
<organism evidence="2 3">
    <name type="scientific">Bradyrhizobium retamae</name>
    <dbReference type="NCBI Taxonomy" id="1300035"/>
    <lineage>
        <taxon>Bacteria</taxon>
        <taxon>Pseudomonadati</taxon>
        <taxon>Pseudomonadota</taxon>
        <taxon>Alphaproteobacteria</taxon>
        <taxon>Hyphomicrobiales</taxon>
        <taxon>Nitrobacteraceae</taxon>
        <taxon>Bradyrhizobium</taxon>
    </lineage>
</organism>
<dbReference type="RefSeq" id="WP_057846176.1">
    <property type="nucleotide sequence ID" value="NZ_LLYA01000178.1"/>
</dbReference>